<dbReference type="RefSeq" id="WP_094278576.1">
    <property type="nucleotide sequence ID" value="NZ_NQJF01000008.1"/>
</dbReference>
<dbReference type="InterPro" id="IPR017143">
    <property type="entry name" value="UCP037225"/>
</dbReference>
<dbReference type="EMBL" id="SODO01000007">
    <property type="protein sequence ID" value="TDW58813.1"/>
    <property type="molecule type" value="Genomic_DNA"/>
</dbReference>
<evidence type="ECO:0000313" key="1">
    <source>
        <dbReference type="EMBL" id="OYD24018.1"/>
    </source>
</evidence>
<dbReference type="InterPro" id="IPR025990">
    <property type="entry name" value="zinc_ribbon_bacterial"/>
</dbReference>
<proteinExistence type="predicted"/>
<name>A0A235CHD7_9GAMM</name>
<reference evidence="1 3" key="1">
    <citation type="submission" date="2017-08" db="EMBL/GenBank/DDBJ databases">
        <title>Draft Genome Sequence of the Marine Bacterium Oceanimonas baumannii ATCC 700832.</title>
        <authorList>
            <person name="Mcclelland W.D."/>
            <person name="Brennan M.A."/>
            <person name="Trachtenberg A.M."/>
            <person name="Maclea K.S."/>
        </authorList>
    </citation>
    <scope>NUCLEOTIDE SEQUENCE [LARGE SCALE GENOMIC DNA]</scope>
    <source>
        <strain evidence="1 3">ATCC 700832</strain>
    </source>
</reference>
<dbReference type="AlphaFoldDB" id="A0A235CHD7"/>
<dbReference type="Proteomes" id="UP000295058">
    <property type="component" value="Unassembled WGS sequence"/>
</dbReference>
<reference evidence="2 4" key="2">
    <citation type="submission" date="2019-03" db="EMBL/GenBank/DDBJ databases">
        <title>Genomic Encyclopedia of Archaeal and Bacterial Type Strains, Phase II (KMG-II): from individual species to whole genera.</title>
        <authorList>
            <person name="Goeker M."/>
        </authorList>
    </citation>
    <scope>NUCLEOTIDE SEQUENCE [LARGE SCALE GENOMIC DNA]</scope>
    <source>
        <strain evidence="2 4">DSM 15594</strain>
    </source>
</reference>
<evidence type="ECO:0000313" key="4">
    <source>
        <dbReference type="Proteomes" id="UP000295058"/>
    </source>
</evidence>
<accession>A0A235CHD7</accession>
<gene>
    <name evidence="1" type="ORF">B6S09_10370</name>
    <name evidence="2" type="ORF">LY04_02168</name>
</gene>
<dbReference type="Pfam" id="PF14255">
    <property type="entry name" value="Zn_ribbon_21"/>
    <property type="match status" value="1"/>
</dbReference>
<organism evidence="1 3">
    <name type="scientific">Oceanimonas baumannii</name>
    <dbReference type="NCBI Taxonomy" id="129578"/>
    <lineage>
        <taxon>Bacteria</taxon>
        <taxon>Pseudomonadati</taxon>
        <taxon>Pseudomonadota</taxon>
        <taxon>Gammaproteobacteria</taxon>
        <taxon>Aeromonadales</taxon>
        <taxon>Aeromonadaceae</taxon>
        <taxon>Oceanimonas</taxon>
    </lineage>
</organism>
<protein>
    <submittedName>
        <fullName evidence="2">Cysteine-rich CPXCG</fullName>
    </submittedName>
</protein>
<dbReference type="Proteomes" id="UP000243640">
    <property type="component" value="Unassembled WGS sequence"/>
</dbReference>
<comment type="caution">
    <text evidence="1">The sequence shown here is derived from an EMBL/GenBank/DDBJ whole genome shotgun (WGS) entry which is preliminary data.</text>
</comment>
<dbReference type="EMBL" id="NQJF01000008">
    <property type="protein sequence ID" value="OYD24018.1"/>
    <property type="molecule type" value="Genomic_DNA"/>
</dbReference>
<sequence>MREYFETNVVCPHCGHHTRIEVDATAGDQDYYEDCQACCNAMHIHVLRNELTDNVEISVDADDEQYF</sequence>
<dbReference type="PIRSF" id="PIRSF037225">
    <property type="entry name" value="UCP037225"/>
    <property type="match status" value="1"/>
</dbReference>
<keyword evidence="4" id="KW-1185">Reference proteome</keyword>
<evidence type="ECO:0000313" key="2">
    <source>
        <dbReference type="EMBL" id="TDW58813.1"/>
    </source>
</evidence>
<dbReference type="OrthoDB" id="9814566at2"/>
<evidence type="ECO:0000313" key="3">
    <source>
        <dbReference type="Proteomes" id="UP000243640"/>
    </source>
</evidence>